<comment type="cofactor">
    <cofactor evidence="1">
        <name>Mg(2+)</name>
        <dbReference type="ChEBI" id="CHEBI:18420"/>
    </cofactor>
</comment>
<dbReference type="PANTHER" id="PTHR43344:SF2">
    <property type="entry name" value="PHOSPHOSERINE PHOSPHATASE"/>
    <property type="match status" value="1"/>
</dbReference>
<dbReference type="EC" id="3.1.3.3" evidence="3"/>
<dbReference type="Proteomes" id="UP000095228">
    <property type="component" value="Chromosome"/>
</dbReference>
<dbReference type="KEGG" id="obg:Verru16b_02581"/>
<proteinExistence type="predicted"/>
<dbReference type="PANTHER" id="PTHR43344">
    <property type="entry name" value="PHOSPHOSERINE PHOSPHATASE"/>
    <property type="match status" value="1"/>
</dbReference>
<evidence type="ECO:0000256" key="2">
    <source>
        <dbReference type="ARBA" id="ARBA00005135"/>
    </source>
</evidence>
<protein>
    <recommendedName>
        <fullName evidence="3">phosphoserine phosphatase</fullName>
        <ecNumber evidence="3">3.1.3.3</ecNumber>
    </recommendedName>
</protein>
<evidence type="ECO:0000313" key="12">
    <source>
        <dbReference type="Proteomes" id="UP000095228"/>
    </source>
</evidence>
<name>A0A1D8AXA1_9BACT</name>
<evidence type="ECO:0000256" key="5">
    <source>
        <dbReference type="ARBA" id="ARBA00022723"/>
    </source>
</evidence>
<evidence type="ECO:0000256" key="7">
    <source>
        <dbReference type="ARBA" id="ARBA00022842"/>
    </source>
</evidence>
<dbReference type="AlphaFoldDB" id="A0A1D8AXA1"/>
<evidence type="ECO:0000256" key="9">
    <source>
        <dbReference type="ARBA" id="ARBA00048138"/>
    </source>
</evidence>
<evidence type="ECO:0000256" key="8">
    <source>
        <dbReference type="ARBA" id="ARBA00023299"/>
    </source>
</evidence>
<dbReference type="EMBL" id="CP016094">
    <property type="protein sequence ID" value="AOS45500.1"/>
    <property type="molecule type" value="Genomic_DNA"/>
</dbReference>
<dbReference type="GO" id="GO:0000287">
    <property type="term" value="F:magnesium ion binding"/>
    <property type="evidence" value="ECO:0007669"/>
    <property type="project" value="TreeGrafter"/>
</dbReference>
<evidence type="ECO:0000256" key="3">
    <source>
        <dbReference type="ARBA" id="ARBA00012640"/>
    </source>
</evidence>
<dbReference type="InterPro" id="IPR036412">
    <property type="entry name" value="HAD-like_sf"/>
</dbReference>
<evidence type="ECO:0000313" key="11">
    <source>
        <dbReference type="EMBL" id="AOS45500.1"/>
    </source>
</evidence>
<reference evidence="11 12" key="1">
    <citation type="submission" date="2016-06" db="EMBL/GenBank/DDBJ databases">
        <title>Three novel species with peptidoglycan cell walls form the new genus Lacunisphaera gen. nov. in the family Opitutaceae of the verrucomicrobial subdivision 4.</title>
        <authorList>
            <person name="Rast P."/>
            <person name="Gloeckner I."/>
            <person name="Jogler M."/>
            <person name="Boedeker C."/>
            <person name="Jeske O."/>
            <person name="Wiegand S."/>
            <person name="Reinhardt R."/>
            <person name="Schumann P."/>
            <person name="Rohde M."/>
            <person name="Spring S."/>
            <person name="Gloeckner F.O."/>
            <person name="Jogler C."/>
        </authorList>
    </citation>
    <scope>NUCLEOTIDE SEQUENCE [LARGE SCALE GENOMIC DNA]</scope>
    <source>
        <strain evidence="11 12">IG16b</strain>
    </source>
</reference>
<dbReference type="InterPro" id="IPR050582">
    <property type="entry name" value="HAD-like_SerB"/>
</dbReference>
<evidence type="ECO:0000256" key="1">
    <source>
        <dbReference type="ARBA" id="ARBA00001946"/>
    </source>
</evidence>
<dbReference type="Gene3D" id="1.10.150.210">
    <property type="entry name" value="Phosphoserine phosphatase, domain 2"/>
    <property type="match status" value="1"/>
</dbReference>
<dbReference type="SUPFAM" id="SSF56784">
    <property type="entry name" value="HAD-like"/>
    <property type="match status" value="1"/>
</dbReference>
<keyword evidence="8" id="KW-0718">Serine biosynthesis</keyword>
<keyword evidence="6 11" id="KW-0378">Hydrolase</keyword>
<keyword evidence="7" id="KW-0460">Magnesium</keyword>
<keyword evidence="4" id="KW-0028">Amino-acid biosynthesis</keyword>
<dbReference type="GO" id="GO:0006564">
    <property type="term" value="P:L-serine biosynthetic process"/>
    <property type="evidence" value="ECO:0007669"/>
    <property type="project" value="UniProtKB-KW"/>
</dbReference>
<dbReference type="InterPro" id="IPR023214">
    <property type="entry name" value="HAD_sf"/>
</dbReference>
<dbReference type="Pfam" id="PF12710">
    <property type="entry name" value="HAD"/>
    <property type="match status" value="1"/>
</dbReference>
<keyword evidence="5" id="KW-0479">Metal-binding</keyword>
<evidence type="ECO:0000256" key="10">
    <source>
        <dbReference type="ARBA" id="ARBA00048523"/>
    </source>
</evidence>
<evidence type="ECO:0000256" key="6">
    <source>
        <dbReference type="ARBA" id="ARBA00022801"/>
    </source>
</evidence>
<dbReference type="NCBIfam" id="TIGR01488">
    <property type="entry name" value="HAD-SF-IB"/>
    <property type="match status" value="1"/>
</dbReference>
<dbReference type="Gene3D" id="3.40.50.1000">
    <property type="entry name" value="HAD superfamily/HAD-like"/>
    <property type="match status" value="1"/>
</dbReference>
<comment type="catalytic activity">
    <reaction evidence="9">
        <text>O-phospho-L-serine + H2O = L-serine + phosphate</text>
        <dbReference type="Rhea" id="RHEA:21208"/>
        <dbReference type="ChEBI" id="CHEBI:15377"/>
        <dbReference type="ChEBI" id="CHEBI:33384"/>
        <dbReference type="ChEBI" id="CHEBI:43474"/>
        <dbReference type="ChEBI" id="CHEBI:57524"/>
        <dbReference type="EC" id="3.1.3.3"/>
    </reaction>
</comment>
<dbReference type="STRING" id="1838286.Verru16b_02581"/>
<sequence>MCSVCAVAQPCKLLCLDCDSTLSAIEGVDELARLRGPAVLAEVAAMTNDAMDGKIPLESVFARRLEIIRPGRAEAEAIGQLYIKDIEPTAVATLAALRAAGWTPVIVSAGYTQVIEPLARLLGITRIEAVRLEFDAAGNYTGFDAGHPATRKGGKPEIVRALKAEFRPVRAVAVGDGVSDLETRDEVDLFVGFGRYAERAKVKAGAHAYIKSLAELTTLLA</sequence>
<dbReference type="GO" id="GO:0005737">
    <property type="term" value="C:cytoplasm"/>
    <property type="evidence" value="ECO:0007669"/>
    <property type="project" value="TreeGrafter"/>
</dbReference>
<accession>A0A1D8AXA1</accession>
<evidence type="ECO:0000256" key="4">
    <source>
        <dbReference type="ARBA" id="ARBA00022605"/>
    </source>
</evidence>
<keyword evidence="12" id="KW-1185">Reference proteome</keyword>
<organism evidence="11 12">
    <name type="scientific">Lacunisphaera limnophila</name>
    <dbReference type="NCBI Taxonomy" id="1838286"/>
    <lineage>
        <taxon>Bacteria</taxon>
        <taxon>Pseudomonadati</taxon>
        <taxon>Verrucomicrobiota</taxon>
        <taxon>Opitutia</taxon>
        <taxon>Opitutales</taxon>
        <taxon>Opitutaceae</taxon>
        <taxon>Lacunisphaera</taxon>
    </lineage>
</organism>
<gene>
    <name evidence="11" type="primary">serB</name>
    <name evidence="11" type="ORF">Verru16b_02581</name>
</gene>
<comment type="pathway">
    <text evidence="2">Amino-acid biosynthesis; L-serine biosynthesis; L-serine from 3-phospho-D-glycerate: step 3/3.</text>
</comment>
<dbReference type="GO" id="GO:0036424">
    <property type="term" value="F:L-phosphoserine phosphatase activity"/>
    <property type="evidence" value="ECO:0007669"/>
    <property type="project" value="TreeGrafter"/>
</dbReference>
<comment type="catalytic activity">
    <reaction evidence="10">
        <text>O-phospho-D-serine + H2O = D-serine + phosphate</text>
        <dbReference type="Rhea" id="RHEA:24873"/>
        <dbReference type="ChEBI" id="CHEBI:15377"/>
        <dbReference type="ChEBI" id="CHEBI:35247"/>
        <dbReference type="ChEBI" id="CHEBI:43474"/>
        <dbReference type="ChEBI" id="CHEBI:58680"/>
        <dbReference type="EC" id="3.1.3.3"/>
    </reaction>
</comment>